<proteinExistence type="predicted"/>
<protein>
    <submittedName>
        <fullName evidence="2">Uncharacterized protein</fullName>
    </submittedName>
</protein>
<evidence type="ECO:0000313" key="3">
    <source>
        <dbReference type="Proteomes" id="UP001066276"/>
    </source>
</evidence>
<dbReference type="EMBL" id="JANPWB010000013">
    <property type="protein sequence ID" value="KAJ1110260.1"/>
    <property type="molecule type" value="Genomic_DNA"/>
</dbReference>
<evidence type="ECO:0000313" key="2">
    <source>
        <dbReference type="EMBL" id="KAJ1110260.1"/>
    </source>
</evidence>
<dbReference type="Proteomes" id="UP001066276">
    <property type="component" value="Chromosome 9"/>
</dbReference>
<dbReference type="AlphaFoldDB" id="A0AAV7N5V9"/>
<evidence type="ECO:0000256" key="1">
    <source>
        <dbReference type="SAM" id="MobiDB-lite"/>
    </source>
</evidence>
<reference evidence="2" key="1">
    <citation type="journal article" date="2022" name="bioRxiv">
        <title>Sequencing and chromosome-scale assembly of the giantPleurodeles waltlgenome.</title>
        <authorList>
            <person name="Brown T."/>
            <person name="Elewa A."/>
            <person name="Iarovenko S."/>
            <person name="Subramanian E."/>
            <person name="Araus A.J."/>
            <person name="Petzold A."/>
            <person name="Susuki M."/>
            <person name="Suzuki K.-i.T."/>
            <person name="Hayashi T."/>
            <person name="Toyoda A."/>
            <person name="Oliveira C."/>
            <person name="Osipova E."/>
            <person name="Leigh N.D."/>
            <person name="Simon A."/>
            <person name="Yun M.H."/>
        </authorList>
    </citation>
    <scope>NUCLEOTIDE SEQUENCE</scope>
    <source>
        <strain evidence="2">20211129_DDA</strain>
        <tissue evidence="2">Liver</tissue>
    </source>
</reference>
<feature type="region of interest" description="Disordered" evidence="1">
    <location>
        <begin position="45"/>
        <end position="121"/>
    </location>
</feature>
<comment type="caution">
    <text evidence="2">The sequence shown here is derived from an EMBL/GenBank/DDBJ whole genome shotgun (WGS) entry which is preliminary data.</text>
</comment>
<keyword evidence="3" id="KW-1185">Reference proteome</keyword>
<name>A0AAV7N5V9_PLEWA</name>
<sequence length="121" mass="13255">MPVDCLLGNDLEDSPWSEVERSSHLDMLGLPGWTCVITRSMAAHQGDQGVLDPKRVAQVPARKRKGKGNGESTPEVPTVQEEAEPEVDAPKPTGKQVAELWEVPKLTHWQQEGGSHQGRVL</sequence>
<organism evidence="2 3">
    <name type="scientific">Pleurodeles waltl</name>
    <name type="common">Iberian ribbed newt</name>
    <dbReference type="NCBI Taxonomy" id="8319"/>
    <lineage>
        <taxon>Eukaryota</taxon>
        <taxon>Metazoa</taxon>
        <taxon>Chordata</taxon>
        <taxon>Craniata</taxon>
        <taxon>Vertebrata</taxon>
        <taxon>Euteleostomi</taxon>
        <taxon>Amphibia</taxon>
        <taxon>Batrachia</taxon>
        <taxon>Caudata</taxon>
        <taxon>Salamandroidea</taxon>
        <taxon>Salamandridae</taxon>
        <taxon>Pleurodelinae</taxon>
        <taxon>Pleurodeles</taxon>
    </lineage>
</organism>
<accession>A0AAV7N5V9</accession>
<gene>
    <name evidence="2" type="ORF">NDU88_007615</name>
</gene>